<dbReference type="Proteomes" id="UP000318288">
    <property type="component" value="Unassembled WGS sequence"/>
</dbReference>
<gene>
    <name evidence="3" type="ORF">Poly51_03920</name>
</gene>
<evidence type="ECO:0000313" key="3">
    <source>
        <dbReference type="EMBL" id="TWU60118.1"/>
    </source>
</evidence>
<feature type="transmembrane region" description="Helical" evidence="1">
    <location>
        <begin position="210"/>
        <end position="234"/>
    </location>
</feature>
<sequence length="738" mass="79229">MTESQATTRHHTPSVLGRLWRLCQKELKETSRDRRTIVTLLLMPLLVYPLLSMAMNRYLLTSDASTDVNYKVGVASDDVGGRMDALLSSPEATPPEAILKSSSGEMAGFAFFNTTDPTNDDPLPPVQALARGIVDIAISVTDQPDGQSVVTVTSFDGDANSQNARRVVVERMQWLKMAYAEASAKSTDPDFRQPIKLVIEQVGEPKSTPILATIVPLVLVLMTITGAVYPAIDLTAGERERGTMEALMASPVPRFYVLLAKYVAVVTVALLTAMANLLAMFTTLWLGGLLPLLTGGEPGFPWLAVLQILGLLVLFSGFFSAVLLSLTSFARSFKEAQAYLIPVMLFAITPGMLSLMPGVELKGPLAIAPLINIVLLARELLGGTVQPAAAAAAVFSTIGYAAAALGIAAKLFGSDAVTRTSEQSIASLFRRPRKATDVASPQAAALVLALLVPIYFVLSNVLMQYLGGIKAGMLSGETDLTDAQAANLQIRSMILSAVALIAVFGAVPAIASWIGRNRPRTTFRLSTPPLTAIVGAMVMGLGAWAVAHEAFVLAEYFGVGGLSEERIQQTRKVLKAWKLVPPWILLLTLAATPAIIEELCFRGYLFSSFRKVMKPWQTIALTSVLFGLFHVLTGSALLIERFVPSTLLGFVLGWIAYRSGSVLPGMVMHFVHNGLLELVGHYHEKLEFLGADFDNQTHLPVTWIVIATGIAVVGATIVWAGTRSSGNPMWPRDSARGA</sequence>
<keyword evidence="1" id="KW-1133">Transmembrane helix</keyword>
<dbReference type="Pfam" id="PF02517">
    <property type="entry name" value="Rce1-like"/>
    <property type="match status" value="1"/>
</dbReference>
<dbReference type="GO" id="GO:0140359">
    <property type="term" value="F:ABC-type transporter activity"/>
    <property type="evidence" value="ECO:0007669"/>
    <property type="project" value="InterPro"/>
</dbReference>
<dbReference type="EMBL" id="SJPW01000001">
    <property type="protein sequence ID" value="TWU60118.1"/>
    <property type="molecule type" value="Genomic_DNA"/>
</dbReference>
<feature type="transmembrane region" description="Helical" evidence="1">
    <location>
        <begin position="255"/>
        <end position="282"/>
    </location>
</feature>
<feature type="transmembrane region" description="Helical" evidence="1">
    <location>
        <begin position="302"/>
        <end position="326"/>
    </location>
</feature>
<dbReference type="GO" id="GO:0005886">
    <property type="term" value="C:plasma membrane"/>
    <property type="evidence" value="ECO:0007669"/>
    <property type="project" value="UniProtKB-SubCell"/>
</dbReference>
<accession>A0A5C6FFC5</accession>
<keyword evidence="1" id="KW-0812">Transmembrane</keyword>
<feature type="transmembrane region" description="Helical" evidence="1">
    <location>
        <begin position="646"/>
        <end position="671"/>
    </location>
</feature>
<feature type="transmembrane region" description="Helical" evidence="1">
    <location>
        <begin position="701"/>
        <end position="722"/>
    </location>
</feature>
<feature type="transmembrane region" description="Helical" evidence="1">
    <location>
        <begin position="443"/>
        <end position="463"/>
    </location>
</feature>
<dbReference type="GO" id="GO:0004175">
    <property type="term" value="F:endopeptidase activity"/>
    <property type="evidence" value="ECO:0007669"/>
    <property type="project" value="UniProtKB-ARBA"/>
</dbReference>
<name>A0A5C6FFC5_9BACT</name>
<dbReference type="OrthoDB" id="5486437at2"/>
<evidence type="ECO:0000256" key="1">
    <source>
        <dbReference type="SAM" id="Phobius"/>
    </source>
</evidence>
<protein>
    <submittedName>
        <fullName evidence="3">ABC-2 family transporter protein</fullName>
    </submittedName>
</protein>
<dbReference type="GO" id="GO:0080120">
    <property type="term" value="P:CAAX-box protein maturation"/>
    <property type="evidence" value="ECO:0007669"/>
    <property type="project" value="UniProtKB-ARBA"/>
</dbReference>
<dbReference type="NCBIfam" id="NF041647">
    <property type="entry name" value="ABC_perm_CPBP"/>
    <property type="match status" value="1"/>
</dbReference>
<keyword evidence="1" id="KW-0472">Membrane</keyword>
<comment type="caution">
    <text evidence="3">The sequence shown here is derived from an EMBL/GenBank/DDBJ whole genome shotgun (WGS) entry which is preliminary data.</text>
</comment>
<feature type="transmembrane region" description="Helical" evidence="1">
    <location>
        <begin position="494"/>
        <end position="514"/>
    </location>
</feature>
<feature type="transmembrane region" description="Helical" evidence="1">
    <location>
        <begin position="579"/>
        <end position="596"/>
    </location>
</feature>
<feature type="transmembrane region" description="Helical" evidence="1">
    <location>
        <begin position="616"/>
        <end position="639"/>
    </location>
</feature>
<dbReference type="RefSeq" id="WP_146453659.1">
    <property type="nucleotide sequence ID" value="NZ_SJPW01000001.1"/>
</dbReference>
<feature type="transmembrane region" description="Helical" evidence="1">
    <location>
        <begin position="37"/>
        <end position="55"/>
    </location>
</feature>
<dbReference type="PANTHER" id="PTHR43471:SF3">
    <property type="entry name" value="ABC TRANSPORTER PERMEASE PROTEIN NATB"/>
    <property type="match status" value="1"/>
</dbReference>
<organism evidence="3 4">
    <name type="scientific">Rubripirellula tenax</name>
    <dbReference type="NCBI Taxonomy" id="2528015"/>
    <lineage>
        <taxon>Bacteria</taxon>
        <taxon>Pseudomonadati</taxon>
        <taxon>Planctomycetota</taxon>
        <taxon>Planctomycetia</taxon>
        <taxon>Pirellulales</taxon>
        <taxon>Pirellulaceae</taxon>
        <taxon>Rubripirellula</taxon>
    </lineage>
</organism>
<dbReference type="AlphaFoldDB" id="A0A5C6FFC5"/>
<reference evidence="3 4" key="1">
    <citation type="submission" date="2019-02" db="EMBL/GenBank/DDBJ databases">
        <title>Deep-cultivation of Planctomycetes and their phenomic and genomic characterization uncovers novel biology.</title>
        <authorList>
            <person name="Wiegand S."/>
            <person name="Jogler M."/>
            <person name="Boedeker C."/>
            <person name="Pinto D."/>
            <person name="Vollmers J."/>
            <person name="Rivas-Marin E."/>
            <person name="Kohn T."/>
            <person name="Peeters S.H."/>
            <person name="Heuer A."/>
            <person name="Rast P."/>
            <person name="Oberbeckmann S."/>
            <person name="Bunk B."/>
            <person name="Jeske O."/>
            <person name="Meyerdierks A."/>
            <person name="Storesund J.E."/>
            <person name="Kallscheuer N."/>
            <person name="Luecker S."/>
            <person name="Lage O.M."/>
            <person name="Pohl T."/>
            <person name="Merkel B.J."/>
            <person name="Hornburger P."/>
            <person name="Mueller R.-W."/>
            <person name="Bruemmer F."/>
            <person name="Labrenz M."/>
            <person name="Spormann A.M."/>
            <person name="Op Den Camp H."/>
            <person name="Overmann J."/>
            <person name="Amann R."/>
            <person name="Jetten M.S.M."/>
            <person name="Mascher T."/>
            <person name="Medema M.H."/>
            <person name="Devos D.P."/>
            <person name="Kaster A.-K."/>
            <person name="Ovreas L."/>
            <person name="Rohde M."/>
            <person name="Galperin M.Y."/>
            <person name="Jogler C."/>
        </authorList>
    </citation>
    <scope>NUCLEOTIDE SEQUENCE [LARGE SCALE GENOMIC DNA]</scope>
    <source>
        <strain evidence="3 4">Poly51</strain>
    </source>
</reference>
<feature type="transmembrane region" description="Helical" evidence="1">
    <location>
        <begin position="338"/>
        <end position="357"/>
    </location>
</feature>
<keyword evidence="4" id="KW-1185">Reference proteome</keyword>
<feature type="domain" description="CAAX prenyl protease 2/Lysostaphin resistance protein A-like" evidence="2">
    <location>
        <begin position="582"/>
        <end position="674"/>
    </location>
</feature>
<evidence type="ECO:0000259" key="2">
    <source>
        <dbReference type="Pfam" id="PF02517"/>
    </source>
</evidence>
<evidence type="ECO:0000313" key="4">
    <source>
        <dbReference type="Proteomes" id="UP000318288"/>
    </source>
</evidence>
<dbReference type="Pfam" id="PF12679">
    <property type="entry name" value="ABC2_membrane_2"/>
    <property type="match status" value="1"/>
</dbReference>
<dbReference type="InterPro" id="IPR003675">
    <property type="entry name" value="Rce1/LyrA-like_dom"/>
</dbReference>
<proteinExistence type="predicted"/>
<feature type="transmembrane region" description="Helical" evidence="1">
    <location>
        <begin position="388"/>
        <end position="409"/>
    </location>
</feature>
<dbReference type="PANTHER" id="PTHR43471">
    <property type="entry name" value="ABC TRANSPORTER PERMEASE"/>
    <property type="match status" value="1"/>
</dbReference>